<dbReference type="InterPro" id="IPR037057">
    <property type="entry name" value="DNA_rep_MutH/T2_RE_sf"/>
</dbReference>
<organism evidence="4 5">
    <name type="scientific">Synechococcus phage S-CAM7</name>
    <dbReference type="NCBI Taxonomy" id="1883368"/>
    <lineage>
        <taxon>Viruses</taxon>
        <taxon>Duplodnaviria</taxon>
        <taxon>Heunggongvirae</taxon>
        <taxon>Uroviricota</taxon>
        <taxon>Caudoviricetes</taxon>
        <taxon>Pantevenvirales</taxon>
        <taxon>Kyanoviridae</taxon>
        <taxon>Mazuvirus</taxon>
        <taxon>Mazuvirus scam7</taxon>
    </lineage>
</organism>
<evidence type="ECO:0000256" key="3">
    <source>
        <dbReference type="ARBA" id="ARBA00022801"/>
    </source>
</evidence>
<reference evidence="4 5" key="2">
    <citation type="submission" date="2020-07" db="EMBL/GenBank/DDBJ databases">
        <title>Signatures of coevolution in a cyanophage population.</title>
        <authorList>
            <person name="Abebe J."/>
        </authorList>
    </citation>
    <scope>NUCLEOTIDE SEQUENCE [LARGE SCALE GENOMIC DNA]</scope>
    <source>
        <strain evidence="4">0809CC03</strain>
    </source>
</reference>
<dbReference type="Proteomes" id="UP000510897">
    <property type="component" value="Segment"/>
</dbReference>
<dbReference type="GO" id="GO:0004519">
    <property type="term" value="F:endonuclease activity"/>
    <property type="evidence" value="ECO:0007669"/>
    <property type="project" value="UniProtKB-KW"/>
</dbReference>
<name>A0A7D5JWA5_9CAUD</name>
<dbReference type="GO" id="GO:0003677">
    <property type="term" value="F:DNA binding"/>
    <property type="evidence" value="ECO:0007669"/>
    <property type="project" value="InterPro"/>
</dbReference>
<dbReference type="EMBL" id="MT586120">
    <property type="protein sequence ID" value="QLF86163.1"/>
    <property type="molecule type" value="Genomic_DNA"/>
</dbReference>
<reference evidence="4 5" key="1">
    <citation type="submission" date="2020-06" db="EMBL/GenBank/DDBJ databases">
        <authorList>
            <person name="Puxty R.J."/>
            <person name="Weihe C."/>
            <person name="Marston M.F."/>
            <person name="Martiny J.B.H."/>
        </authorList>
    </citation>
    <scope>NUCLEOTIDE SEQUENCE [LARGE SCALE GENOMIC DNA]</scope>
    <source>
        <strain evidence="4">0809CC03</strain>
    </source>
</reference>
<dbReference type="Gene3D" id="3.40.600.10">
    <property type="entry name" value="DNA mismatch repair MutH/Restriction endonuclease, type II"/>
    <property type="match status" value="1"/>
</dbReference>
<keyword evidence="3" id="KW-0378">Hydrolase</keyword>
<keyword evidence="1" id="KW-0540">Nuclease</keyword>
<proteinExistence type="predicted"/>
<dbReference type="InterPro" id="IPR011335">
    <property type="entry name" value="Restrct_endonuc-II-like"/>
</dbReference>
<evidence type="ECO:0000256" key="1">
    <source>
        <dbReference type="ARBA" id="ARBA00022722"/>
    </source>
</evidence>
<keyword evidence="2" id="KW-0255">Endonuclease</keyword>
<gene>
    <name evidence="4" type="ORF">CC030809_00107</name>
</gene>
<evidence type="ECO:0000313" key="4">
    <source>
        <dbReference type="EMBL" id="QLF86163.1"/>
    </source>
</evidence>
<evidence type="ECO:0000256" key="2">
    <source>
        <dbReference type="ARBA" id="ARBA00022759"/>
    </source>
</evidence>
<evidence type="ECO:0000313" key="5">
    <source>
        <dbReference type="Proteomes" id="UP000510897"/>
    </source>
</evidence>
<dbReference type="SUPFAM" id="SSF52980">
    <property type="entry name" value="Restriction endonuclease-like"/>
    <property type="match status" value="1"/>
</dbReference>
<protein>
    <submittedName>
        <fullName evidence="4">Uncharacterized protein</fullName>
    </submittedName>
</protein>
<dbReference type="GO" id="GO:0016787">
    <property type="term" value="F:hydrolase activity"/>
    <property type="evidence" value="ECO:0007669"/>
    <property type="project" value="UniProtKB-KW"/>
</dbReference>
<accession>A0A7D5JWA5</accession>
<sequence length="196" mass="21693">MTKLTTLQVAAKLKTTDFSAFPKPGKNKGDRGQLLELALGVANSSDLTDLLDGEIKSFTQGQTIAVTQVKHCLTEIIEEKVSFKESKVGEKLKQAIYVGFTRNNDYIGTEIVNEENSTAHYQELEEDYNFIADSIRNAFDTNTTLATITGPNKLLQIRTKASKTNGRYVPLCYAGQTMKDKAMAFYLTAGFGKEIM</sequence>